<gene>
    <name evidence="2" type="ORF">DYH56_02340</name>
</gene>
<dbReference type="EMBL" id="QUAJ01000003">
    <property type="protein sequence ID" value="REI42625.1"/>
    <property type="molecule type" value="Genomic_DNA"/>
</dbReference>
<dbReference type="RefSeq" id="WP_114641249.1">
    <property type="nucleotide sequence ID" value="NZ_JAACIO010000003.1"/>
</dbReference>
<evidence type="ECO:0000313" key="3">
    <source>
        <dbReference type="Proteomes" id="UP000263486"/>
    </source>
</evidence>
<evidence type="ECO:0000259" key="1">
    <source>
        <dbReference type="Pfam" id="PF01966"/>
    </source>
</evidence>
<dbReference type="SUPFAM" id="SSF109604">
    <property type="entry name" value="HD-domain/PDEase-like"/>
    <property type="match status" value="1"/>
</dbReference>
<dbReference type="Proteomes" id="UP000263486">
    <property type="component" value="Unassembled WGS sequence"/>
</dbReference>
<keyword evidence="3" id="KW-1185">Reference proteome</keyword>
<feature type="domain" description="HD" evidence="1">
    <location>
        <begin position="45"/>
        <end position="124"/>
    </location>
</feature>
<proteinExistence type="predicted"/>
<dbReference type="CDD" id="cd00077">
    <property type="entry name" value="HDc"/>
    <property type="match status" value="1"/>
</dbReference>
<organism evidence="2 3">
    <name type="scientific">Psychrilyobacter piezotolerans</name>
    <dbReference type="NCBI Taxonomy" id="2293438"/>
    <lineage>
        <taxon>Bacteria</taxon>
        <taxon>Fusobacteriati</taxon>
        <taxon>Fusobacteriota</taxon>
        <taxon>Fusobacteriia</taxon>
        <taxon>Fusobacteriales</taxon>
        <taxon>Fusobacteriaceae</taxon>
        <taxon>Psychrilyobacter</taxon>
    </lineage>
</organism>
<comment type="caution">
    <text evidence="2">The sequence shown here is derived from an EMBL/GenBank/DDBJ whole genome shotgun (WGS) entry which is preliminary data.</text>
</comment>
<name>A0ABX9KK48_9FUSO</name>
<accession>A0ABX9KK48</accession>
<dbReference type="InterPro" id="IPR003607">
    <property type="entry name" value="HD/PDEase_dom"/>
</dbReference>
<dbReference type="Gene3D" id="1.10.3210.10">
    <property type="entry name" value="Hypothetical protein af1432"/>
    <property type="match status" value="1"/>
</dbReference>
<dbReference type="Pfam" id="PF01966">
    <property type="entry name" value="HD"/>
    <property type="match status" value="1"/>
</dbReference>
<reference evidence="2 3" key="1">
    <citation type="submission" date="2018-08" db="EMBL/GenBank/DDBJ databases">
        <title>Draft genome sequence of Psychrilyobacter sp. strain SD5 isolated from Black Sea water.</title>
        <authorList>
            <person name="Yadav S."/>
            <person name="Villanueva L."/>
            <person name="Damste J.S.S."/>
        </authorList>
    </citation>
    <scope>NUCLEOTIDE SEQUENCE [LARGE SCALE GENOMIC DNA]</scope>
    <source>
        <strain evidence="2 3">SD5</strain>
    </source>
</reference>
<protein>
    <submittedName>
        <fullName evidence="2">HD domain-containing protein</fullName>
    </submittedName>
</protein>
<evidence type="ECO:0000313" key="2">
    <source>
        <dbReference type="EMBL" id="REI42625.1"/>
    </source>
</evidence>
<sequence length="139" mass="16460">MGRIKQGLNYLFAKPKIEKLEKIKLLLTEEEYKIFINMDNYDKVHSIGVYQMVKRDEILNRDEKYLKLALLHDCGKEKISLPTRMKKVLVGDKLLDRHPKLGYEKLKEIDLELADLILNHHGLDGDKKLKRFQEIDDRN</sequence>
<dbReference type="InterPro" id="IPR006674">
    <property type="entry name" value="HD_domain"/>
</dbReference>